<keyword evidence="9" id="KW-1185">Reference proteome</keyword>
<evidence type="ECO:0000313" key="9">
    <source>
        <dbReference type="Proteomes" id="UP000594042"/>
    </source>
</evidence>
<gene>
    <name evidence="8" type="ORF">Cop2CBH44_16350</name>
</gene>
<evidence type="ECO:0000259" key="5">
    <source>
        <dbReference type="Pfam" id="PF25917"/>
    </source>
</evidence>
<dbReference type="InterPro" id="IPR006143">
    <property type="entry name" value="RND_pump_MFP"/>
</dbReference>
<reference evidence="9" key="1">
    <citation type="submission" date="2020-07" db="EMBL/GenBank/DDBJ databases">
        <title>Complete genome sequencing of Coprobacter sp. strain 2CBH44.</title>
        <authorList>
            <person name="Sakamoto M."/>
            <person name="Murakami T."/>
            <person name="Mori H."/>
        </authorList>
    </citation>
    <scope>NUCLEOTIDE SEQUENCE [LARGE SCALE GENOMIC DNA]</scope>
    <source>
        <strain evidence="9">2CBH44</strain>
    </source>
</reference>
<dbReference type="PANTHER" id="PTHR30158:SF23">
    <property type="entry name" value="MULTIDRUG RESISTANCE PROTEIN MEXA"/>
    <property type="match status" value="1"/>
</dbReference>
<feature type="domain" description="Multidrug resistance protein MdtA-like C-terminal permuted SH3" evidence="7">
    <location>
        <begin position="300"/>
        <end position="360"/>
    </location>
</feature>
<proteinExistence type="inferred from homology"/>
<evidence type="ECO:0000256" key="4">
    <source>
        <dbReference type="SAM" id="SignalP"/>
    </source>
</evidence>
<dbReference type="RefSeq" id="WP_021931992.1">
    <property type="nucleotide sequence ID" value="NZ_AP023322.1"/>
</dbReference>
<comment type="subcellular location">
    <subcellularLocation>
        <location evidence="1">Cell envelope</location>
    </subcellularLocation>
</comment>
<dbReference type="Gene3D" id="1.10.287.470">
    <property type="entry name" value="Helix hairpin bin"/>
    <property type="match status" value="1"/>
</dbReference>
<dbReference type="Pfam" id="PF25917">
    <property type="entry name" value="BSH_RND"/>
    <property type="match status" value="1"/>
</dbReference>
<dbReference type="Pfam" id="PF25944">
    <property type="entry name" value="Beta-barrel_RND"/>
    <property type="match status" value="1"/>
</dbReference>
<dbReference type="GO" id="GO:0046677">
    <property type="term" value="P:response to antibiotic"/>
    <property type="evidence" value="ECO:0007669"/>
    <property type="project" value="TreeGrafter"/>
</dbReference>
<evidence type="ECO:0000259" key="6">
    <source>
        <dbReference type="Pfam" id="PF25944"/>
    </source>
</evidence>
<dbReference type="SUPFAM" id="SSF111369">
    <property type="entry name" value="HlyD-like secretion proteins"/>
    <property type="match status" value="1"/>
</dbReference>
<dbReference type="AlphaFoldDB" id="A0A7G1HWU7"/>
<accession>A0A7G1HWU7</accession>
<evidence type="ECO:0000256" key="2">
    <source>
        <dbReference type="ARBA" id="ARBA00009477"/>
    </source>
</evidence>
<keyword evidence="3" id="KW-0175">Coiled coil</keyword>
<comment type="similarity">
    <text evidence="2">Belongs to the membrane fusion protein (MFP) (TC 8.A.1) family.</text>
</comment>
<dbReference type="Gene3D" id="2.40.50.100">
    <property type="match status" value="1"/>
</dbReference>
<dbReference type="Proteomes" id="UP000594042">
    <property type="component" value="Chromosome"/>
</dbReference>
<feature type="signal peptide" evidence="4">
    <location>
        <begin position="1"/>
        <end position="25"/>
    </location>
</feature>
<evidence type="ECO:0000256" key="3">
    <source>
        <dbReference type="SAM" id="Coils"/>
    </source>
</evidence>
<dbReference type="GO" id="GO:0005886">
    <property type="term" value="C:plasma membrane"/>
    <property type="evidence" value="ECO:0007669"/>
    <property type="project" value="TreeGrafter"/>
</dbReference>
<dbReference type="Pfam" id="PF25967">
    <property type="entry name" value="RND-MFP_C"/>
    <property type="match status" value="1"/>
</dbReference>
<evidence type="ECO:0000256" key="1">
    <source>
        <dbReference type="ARBA" id="ARBA00004196"/>
    </source>
</evidence>
<feature type="domain" description="Multidrug resistance protein MdtA-like beta-barrel" evidence="6">
    <location>
        <begin position="212"/>
        <end position="288"/>
    </location>
</feature>
<dbReference type="NCBIfam" id="TIGR01730">
    <property type="entry name" value="RND_mfp"/>
    <property type="match status" value="1"/>
</dbReference>
<dbReference type="KEGG" id="copr:Cop2CBH44_16350"/>
<dbReference type="Gene3D" id="2.40.30.170">
    <property type="match status" value="1"/>
</dbReference>
<feature type="coiled-coil region" evidence="3">
    <location>
        <begin position="143"/>
        <end position="170"/>
    </location>
</feature>
<dbReference type="Gene3D" id="2.40.420.20">
    <property type="match status" value="1"/>
</dbReference>
<organism evidence="8 9">
    <name type="scientific">Coprobacter secundus subsp. similis</name>
    <dbReference type="NCBI Taxonomy" id="2751153"/>
    <lineage>
        <taxon>Bacteria</taxon>
        <taxon>Pseudomonadati</taxon>
        <taxon>Bacteroidota</taxon>
        <taxon>Bacteroidia</taxon>
        <taxon>Bacteroidales</taxon>
        <taxon>Barnesiellaceae</taxon>
        <taxon>Coprobacter</taxon>
    </lineage>
</organism>
<dbReference type="InterPro" id="IPR058625">
    <property type="entry name" value="MdtA-like_BSH"/>
</dbReference>
<protein>
    <submittedName>
        <fullName evidence="8">Hemolysin D</fullName>
    </submittedName>
</protein>
<feature type="domain" description="Multidrug resistance protein MdtA-like barrel-sandwich hybrid" evidence="5">
    <location>
        <begin position="66"/>
        <end position="206"/>
    </location>
</feature>
<feature type="chain" id="PRO_5028865434" evidence="4">
    <location>
        <begin position="26"/>
        <end position="396"/>
    </location>
</feature>
<evidence type="ECO:0000259" key="7">
    <source>
        <dbReference type="Pfam" id="PF25967"/>
    </source>
</evidence>
<name>A0A7G1HWU7_9BACT</name>
<keyword evidence="4" id="KW-0732">Signal</keyword>
<sequence length="396" mass="42442">MKISKSMIIQSQRVILIALSLSLFACGKKGQTLPNAAQEYAVVTLKPTAIELNNSYPATIKGCQDIEIRPNVSGFITKLCVDEGALVRKGQLLFVIDPIQYQEAVKVAEAAVKVAEANVATNELTVKNKKELAKKNIISDYDLQMAENQLATQKATLAQAQAQLINARNNLSYTQVTSPSDGIVGNIPFRVGSLVSPSSATPLTVVSDFSKMFVYFSMNEKQILELTRQGKGALSQMPEVELQLADGSIYSEKGKIETLSGVIDQTTGAASIRATFLNPERVLRSGGSGNILVPVKNDSAIVIPQKATYEIQDKKYAFVVNDSSVVKIVGIEILPINNGQQYVVTSGLKAGDRIVVEGIGTTVKDGMTIKPITPEESAAKIQHAAQQASAMGAAKK</sequence>
<dbReference type="PANTHER" id="PTHR30158">
    <property type="entry name" value="ACRA/E-RELATED COMPONENT OF DRUG EFFLUX TRANSPORTER"/>
    <property type="match status" value="1"/>
</dbReference>
<dbReference type="PROSITE" id="PS51257">
    <property type="entry name" value="PROKAR_LIPOPROTEIN"/>
    <property type="match status" value="1"/>
</dbReference>
<dbReference type="InterPro" id="IPR058626">
    <property type="entry name" value="MdtA-like_b-barrel"/>
</dbReference>
<dbReference type="InterPro" id="IPR058627">
    <property type="entry name" value="MdtA-like_C"/>
</dbReference>
<evidence type="ECO:0000313" key="8">
    <source>
        <dbReference type="EMBL" id="BCI63282.1"/>
    </source>
</evidence>
<dbReference type="GO" id="GO:0030313">
    <property type="term" value="C:cell envelope"/>
    <property type="evidence" value="ECO:0007669"/>
    <property type="project" value="UniProtKB-SubCell"/>
</dbReference>
<dbReference type="GO" id="GO:0015562">
    <property type="term" value="F:efflux transmembrane transporter activity"/>
    <property type="evidence" value="ECO:0007669"/>
    <property type="project" value="InterPro"/>
</dbReference>
<dbReference type="EMBL" id="AP023322">
    <property type="protein sequence ID" value="BCI63282.1"/>
    <property type="molecule type" value="Genomic_DNA"/>
</dbReference>